<sequence>MAPTALALPRTVREILDTMNALRLDDVASYFDKEGHDIDPYVVCEGVSVHALNAYVGDGEGLRVALRFLDLSSDGVFRLSSSQQEYSLAIRTKFLRATGNEDEVSTRGSMMASSAALPNKEADATFG</sequence>
<dbReference type="AlphaFoldDB" id="A0A6A5AFS1"/>
<gene>
    <name evidence="2" type="ORF">AaE_005593</name>
</gene>
<name>A0A6A5AFS1_APHAT</name>
<evidence type="ECO:0000256" key="1">
    <source>
        <dbReference type="SAM" id="MobiDB-lite"/>
    </source>
</evidence>
<dbReference type="VEuPathDB" id="FungiDB:H257_13105"/>
<organism evidence="2 3">
    <name type="scientific">Aphanomyces astaci</name>
    <name type="common">Crayfish plague agent</name>
    <dbReference type="NCBI Taxonomy" id="112090"/>
    <lineage>
        <taxon>Eukaryota</taxon>
        <taxon>Sar</taxon>
        <taxon>Stramenopiles</taxon>
        <taxon>Oomycota</taxon>
        <taxon>Saprolegniomycetes</taxon>
        <taxon>Saprolegniales</taxon>
        <taxon>Verrucalvaceae</taxon>
        <taxon>Aphanomyces</taxon>
    </lineage>
</organism>
<evidence type="ECO:0000313" key="3">
    <source>
        <dbReference type="Proteomes" id="UP000469452"/>
    </source>
</evidence>
<dbReference type="EMBL" id="VJMI01011091">
    <property type="protein sequence ID" value="KAF0753764.1"/>
    <property type="molecule type" value="Genomic_DNA"/>
</dbReference>
<accession>A0A6A5AFS1</accession>
<comment type="caution">
    <text evidence="2">The sequence shown here is derived from an EMBL/GenBank/DDBJ whole genome shotgun (WGS) entry which is preliminary data.</text>
</comment>
<dbReference type="Proteomes" id="UP000469452">
    <property type="component" value="Unassembled WGS sequence"/>
</dbReference>
<reference evidence="2 3" key="1">
    <citation type="submission" date="2019-06" db="EMBL/GenBank/DDBJ databases">
        <title>Genomics analysis of Aphanomyces spp. identifies a new class of oomycete effector associated with host adaptation.</title>
        <authorList>
            <person name="Gaulin E."/>
        </authorList>
    </citation>
    <scope>NUCLEOTIDE SEQUENCE [LARGE SCALE GENOMIC DNA]</scope>
    <source>
        <strain evidence="2 3">E</strain>
    </source>
</reference>
<evidence type="ECO:0000313" key="2">
    <source>
        <dbReference type="EMBL" id="KAF0753764.1"/>
    </source>
</evidence>
<feature type="region of interest" description="Disordered" evidence="1">
    <location>
        <begin position="105"/>
        <end position="127"/>
    </location>
</feature>
<proteinExistence type="predicted"/>
<protein>
    <submittedName>
        <fullName evidence="2">Uncharacterized protein</fullName>
    </submittedName>
</protein>